<name>A0AAV8G9D5_9POAL</name>
<dbReference type="PROSITE" id="PS51257">
    <property type="entry name" value="PROKAR_LIPOPROTEIN"/>
    <property type="match status" value="1"/>
</dbReference>
<keyword evidence="6" id="KW-0560">Oxidoreductase</keyword>
<dbReference type="GO" id="GO:0016491">
    <property type="term" value="F:oxidoreductase activity"/>
    <property type="evidence" value="ECO:0007669"/>
    <property type="project" value="UniProtKB-KW"/>
</dbReference>
<dbReference type="AlphaFoldDB" id="A0AAV8G9D5"/>
<dbReference type="InterPro" id="IPR020843">
    <property type="entry name" value="ER"/>
</dbReference>
<dbReference type="CDD" id="cd08263">
    <property type="entry name" value="Zn_ADH10"/>
    <property type="match status" value="1"/>
</dbReference>
<dbReference type="InterPro" id="IPR011032">
    <property type="entry name" value="GroES-like_sf"/>
</dbReference>
<dbReference type="InterPro" id="IPR013154">
    <property type="entry name" value="ADH-like_N"/>
</dbReference>
<proteinExistence type="inferred from homology"/>
<dbReference type="Pfam" id="PF08240">
    <property type="entry name" value="ADH_N"/>
    <property type="match status" value="1"/>
</dbReference>
<dbReference type="SUPFAM" id="SSF50129">
    <property type="entry name" value="GroES-like"/>
    <property type="match status" value="1"/>
</dbReference>
<comment type="subunit">
    <text evidence="3">Homodimer.</text>
</comment>
<keyword evidence="4" id="KW-0479">Metal-binding</keyword>
<gene>
    <name evidence="9" type="ORF">LUZ62_014839</name>
</gene>
<evidence type="ECO:0000256" key="4">
    <source>
        <dbReference type="ARBA" id="ARBA00022723"/>
    </source>
</evidence>
<comment type="caution">
    <text evidence="9">The sequence shown here is derived from an EMBL/GenBank/DDBJ whole genome shotgun (WGS) entry which is preliminary data.</text>
</comment>
<evidence type="ECO:0000256" key="5">
    <source>
        <dbReference type="ARBA" id="ARBA00022833"/>
    </source>
</evidence>
<dbReference type="Gene3D" id="3.90.180.10">
    <property type="entry name" value="Medium-chain alcohol dehydrogenases, catalytic domain"/>
    <property type="match status" value="1"/>
</dbReference>
<dbReference type="PANTHER" id="PTHR43350">
    <property type="entry name" value="NAD-DEPENDENT ALCOHOL DEHYDROGENASE"/>
    <property type="match status" value="1"/>
</dbReference>
<evidence type="ECO:0000313" key="9">
    <source>
        <dbReference type="EMBL" id="KAJ4802273.1"/>
    </source>
</evidence>
<evidence type="ECO:0000313" key="10">
    <source>
        <dbReference type="Proteomes" id="UP001140206"/>
    </source>
</evidence>
<dbReference type="Gene3D" id="3.40.50.720">
    <property type="entry name" value="NAD(P)-binding Rossmann-like Domain"/>
    <property type="match status" value="1"/>
</dbReference>
<organism evidence="9 10">
    <name type="scientific">Rhynchospora pubera</name>
    <dbReference type="NCBI Taxonomy" id="906938"/>
    <lineage>
        <taxon>Eukaryota</taxon>
        <taxon>Viridiplantae</taxon>
        <taxon>Streptophyta</taxon>
        <taxon>Embryophyta</taxon>
        <taxon>Tracheophyta</taxon>
        <taxon>Spermatophyta</taxon>
        <taxon>Magnoliopsida</taxon>
        <taxon>Liliopsida</taxon>
        <taxon>Poales</taxon>
        <taxon>Cyperaceae</taxon>
        <taxon>Cyperoideae</taxon>
        <taxon>Rhynchosporeae</taxon>
        <taxon>Rhynchospora</taxon>
    </lineage>
</organism>
<evidence type="ECO:0000256" key="2">
    <source>
        <dbReference type="ARBA" id="ARBA00008072"/>
    </source>
</evidence>
<reference evidence="9" key="1">
    <citation type="submission" date="2022-08" db="EMBL/GenBank/DDBJ databases">
        <authorList>
            <person name="Marques A."/>
        </authorList>
    </citation>
    <scope>NUCLEOTIDE SEQUENCE</scope>
    <source>
        <strain evidence="9">RhyPub2mFocal</strain>
        <tissue evidence="9">Leaves</tissue>
    </source>
</reference>
<evidence type="ECO:0000256" key="1">
    <source>
        <dbReference type="ARBA" id="ARBA00001947"/>
    </source>
</evidence>
<dbReference type="SMART" id="SM00829">
    <property type="entry name" value="PKS_ER"/>
    <property type="match status" value="1"/>
</dbReference>
<dbReference type="InterPro" id="IPR036291">
    <property type="entry name" value="NAD(P)-bd_dom_sf"/>
</dbReference>
<evidence type="ECO:0000256" key="7">
    <source>
        <dbReference type="ARBA" id="ARBA00023027"/>
    </source>
</evidence>
<keyword evidence="10" id="KW-1185">Reference proteome</keyword>
<evidence type="ECO:0000259" key="8">
    <source>
        <dbReference type="SMART" id="SM00829"/>
    </source>
</evidence>
<sequence>MIKQLSSLSSHFLVLSLTPTDLSLSLSLSVLSCHQLMAPFSSLVRALHRRLLSPDSTPPLLRRCLSASASEGGSATTSASSAGYNVGGSTSFMRGVVFYEPGRPLSIEEFQMPRPKAGELLIKTKACGVCHSDLHVMKGELPFSSPCVIGHEITGEVVEYGAHTDGGVKQRFPIGSQVVGAFIMPCGNCFYCVKGQEDLCEPFFAYNRAKGTLYDGETRLFLRNGKPVYMYSMGGLAEYCVVPANALAVLPKTLPYTESAILGCAVFTAYGAMRHAAEMRAGDSVAVIGVGGVGSSCIQIAKAFGASEVIAVDILDEKLTNAKLLGATHTVNAKKEDAVEKIKEITNGRGVDVAVEALGKALTFEQCTKSVRDGGKAVMIGLAATNVVGQIDITRLVRRQVKIIGSYGARARQDLPQIVKLAETGIFNLKNTISRKCTIEEANSAYDDLDKGKIVGRAVVEIS</sequence>
<dbReference type="InterPro" id="IPR013149">
    <property type="entry name" value="ADH-like_C"/>
</dbReference>
<dbReference type="EMBL" id="JAMFTS010000001">
    <property type="protein sequence ID" value="KAJ4802273.1"/>
    <property type="molecule type" value="Genomic_DNA"/>
</dbReference>
<dbReference type="FunFam" id="3.90.180.10:FF:000051">
    <property type="entry name" value="Alcohol dehydrogenase (Zinc)"/>
    <property type="match status" value="1"/>
</dbReference>
<evidence type="ECO:0000256" key="6">
    <source>
        <dbReference type="ARBA" id="ARBA00023002"/>
    </source>
</evidence>
<dbReference type="Pfam" id="PF00107">
    <property type="entry name" value="ADH_zinc_N"/>
    <property type="match status" value="1"/>
</dbReference>
<comment type="similarity">
    <text evidence="2">Belongs to the zinc-containing alcohol dehydrogenase family.</text>
</comment>
<protein>
    <submittedName>
        <fullName evidence="9">Alcohol dehydrogenase</fullName>
    </submittedName>
</protein>
<dbReference type="FunFam" id="3.40.50.720:FF:000068">
    <property type="entry name" value="Sorbitol dehydrogenase"/>
    <property type="match status" value="1"/>
</dbReference>
<keyword evidence="5" id="KW-0862">Zinc</keyword>
<dbReference type="Proteomes" id="UP001140206">
    <property type="component" value="Chromosome 1"/>
</dbReference>
<keyword evidence="7" id="KW-0520">NAD</keyword>
<evidence type="ECO:0000256" key="3">
    <source>
        <dbReference type="ARBA" id="ARBA00011738"/>
    </source>
</evidence>
<dbReference type="PANTHER" id="PTHR43350:SF2">
    <property type="entry name" value="GROES-LIKE ZINC-BINDING ALCOHOL DEHYDROGENASE FAMILY PROTEIN"/>
    <property type="match status" value="1"/>
</dbReference>
<dbReference type="GO" id="GO:0046872">
    <property type="term" value="F:metal ion binding"/>
    <property type="evidence" value="ECO:0007669"/>
    <property type="project" value="UniProtKB-KW"/>
</dbReference>
<dbReference type="SUPFAM" id="SSF51735">
    <property type="entry name" value="NAD(P)-binding Rossmann-fold domains"/>
    <property type="match status" value="1"/>
</dbReference>
<comment type="cofactor">
    <cofactor evidence="1">
        <name>Zn(2+)</name>
        <dbReference type="ChEBI" id="CHEBI:29105"/>
    </cofactor>
</comment>
<accession>A0AAV8G9D5</accession>
<feature type="domain" description="Enoyl reductase (ER)" evidence="8">
    <location>
        <begin position="102"/>
        <end position="460"/>
    </location>
</feature>